<accession>A0A927CNS7</accession>
<dbReference type="PROSITE" id="PS01124">
    <property type="entry name" value="HTH_ARAC_FAMILY_2"/>
    <property type="match status" value="1"/>
</dbReference>
<name>A0A927CNS7_9BACL</name>
<evidence type="ECO:0000256" key="8">
    <source>
        <dbReference type="PROSITE-ProRule" id="PRU00169"/>
    </source>
</evidence>
<evidence type="ECO:0000256" key="6">
    <source>
        <dbReference type="ARBA" id="ARBA00023125"/>
    </source>
</evidence>
<dbReference type="Proteomes" id="UP000632125">
    <property type="component" value="Unassembled WGS sequence"/>
</dbReference>
<evidence type="ECO:0000256" key="1">
    <source>
        <dbReference type="ARBA" id="ARBA00004496"/>
    </source>
</evidence>
<dbReference type="InterPro" id="IPR011006">
    <property type="entry name" value="CheY-like_superfamily"/>
</dbReference>
<feature type="domain" description="Response regulatory" evidence="10">
    <location>
        <begin position="5"/>
        <end position="122"/>
    </location>
</feature>
<keyword evidence="4" id="KW-0902">Two-component regulatory system</keyword>
<keyword evidence="3 8" id="KW-0597">Phosphoprotein</keyword>
<evidence type="ECO:0000256" key="2">
    <source>
        <dbReference type="ARBA" id="ARBA00022490"/>
    </source>
</evidence>
<keyword evidence="7" id="KW-0804">Transcription</keyword>
<comment type="subcellular location">
    <subcellularLocation>
        <location evidence="1">Cytoplasm</location>
    </subcellularLocation>
</comment>
<keyword evidence="12" id="KW-1185">Reference proteome</keyword>
<dbReference type="SUPFAM" id="SSF52172">
    <property type="entry name" value="CheY-like"/>
    <property type="match status" value="1"/>
</dbReference>
<evidence type="ECO:0000256" key="3">
    <source>
        <dbReference type="ARBA" id="ARBA00022553"/>
    </source>
</evidence>
<dbReference type="GO" id="GO:0043565">
    <property type="term" value="F:sequence-specific DNA binding"/>
    <property type="evidence" value="ECO:0007669"/>
    <property type="project" value="InterPro"/>
</dbReference>
<dbReference type="RefSeq" id="WP_190860718.1">
    <property type="nucleotide sequence ID" value="NZ_JACXIY010000013.1"/>
</dbReference>
<dbReference type="EMBL" id="JACXIY010000013">
    <property type="protein sequence ID" value="MBD2868975.1"/>
    <property type="molecule type" value="Genomic_DNA"/>
</dbReference>
<evidence type="ECO:0000256" key="7">
    <source>
        <dbReference type="ARBA" id="ARBA00023163"/>
    </source>
</evidence>
<gene>
    <name evidence="11" type="ORF">IDH41_10330</name>
</gene>
<dbReference type="InterPro" id="IPR018060">
    <property type="entry name" value="HTH_AraC"/>
</dbReference>
<evidence type="ECO:0000256" key="5">
    <source>
        <dbReference type="ARBA" id="ARBA00023015"/>
    </source>
</evidence>
<dbReference type="Pfam" id="PF12833">
    <property type="entry name" value="HTH_18"/>
    <property type="match status" value="1"/>
</dbReference>
<evidence type="ECO:0000256" key="4">
    <source>
        <dbReference type="ARBA" id="ARBA00023012"/>
    </source>
</evidence>
<dbReference type="GO" id="GO:0005737">
    <property type="term" value="C:cytoplasm"/>
    <property type="evidence" value="ECO:0007669"/>
    <property type="project" value="UniProtKB-SubCell"/>
</dbReference>
<dbReference type="GO" id="GO:0000160">
    <property type="term" value="P:phosphorelay signal transduction system"/>
    <property type="evidence" value="ECO:0007669"/>
    <property type="project" value="UniProtKB-KW"/>
</dbReference>
<dbReference type="Gene3D" id="3.40.50.2300">
    <property type="match status" value="1"/>
</dbReference>
<dbReference type="PANTHER" id="PTHR42713:SF3">
    <property type="entry name" value="TRANSCRIPTIONAL REGULATORY PROTEIN HPTR"/>
    <property type="match status" value="1"/>
</dbReference>
<dbReference type="PANTHER" id="PTHR42713">
    <property type="entry name" value="HISTIDINE KINASE-RELATED"/>
    <property type="match status" value="1"/>
</dbReference>
<dbReference type="SMART" id="SM00342">
    <property type="entry name" value="HTH_ARAC"/>
    <property type="match status" value="1"/>
</dbReference>
<organism evidence="11 12">
    <name type="scientific">Paenibacillus arenilitoris</name>
    <dbReference type="NCBI Taxonomy" id="2772299"/>
    <lineage>
        <taxon>Bacteria</taxon>
        <taxon>Bacillati</taxon>
        <taxon>Bacillota</taxon>
        <taxon>Bacilli</taxon>
        <taxon>Bacillales</taxon>
        <taxon>Paenibacillaceae</taxon>
        <taxon>Paenibacillus</taxon>
    </lineage>
</organism>
<dbReference type="SMART" id="SM00448">
    <property type="entry name" value="REC"/>
    <property type="match status" value="1"/>
</dbReference>
<proteinExistence type="predicted"/>
<dbReference type="Gene3D" id="1.10.10.60">
    <property type="entry name" value="Homeodomain-like"/>
    <property type="match status" value="2"/>
</dbReference>
<reference evidence="11" key="1">
    <citation type="submission" date="2020-09" db="EMBL/GenBank/DDBJ databases">
        <title>A novel bacterium of genus Paenibacillus, isolated from South China Sea.</title>
        <authorList>
            <person name="Huang H."/>
            <person name="Mo K."/>
            <person name="Hu Y."/>
        </authorList>
    </citation>
    <scope>NUCLEOTIDE SEQUENCE</scope>
    <source>
        <strain evidence="11">IB182493</strain>
    </source>
</reference>
<dbReference type="GO" id="GO:0003700">
    <property type="term" value="F:DNA-binding transcription factor activity"/>
    <property type="evidence" value="ECO:0007669"/>
    <property type="project" value="InterPro"/>
</dbReference>
<dbReference type="PROSITE" id="PS50110">
    <property type="entry name" value="RESPONSE_REGULATORY"/>
    <property type="match status" value="1"/>
</dbReference>
<dbReference type="InterPro" id="IPR051552">
    <property type="entry name" value="HptR"/>
</dbReference>
<dbReference type="Pfam" id="PF00072">
    <property type="entry name" value="Response_reg"/>
    <property type="match status" value="1"/>
</dbReference>
<keyword evidence="6" id="KW-0238">DNA-binding</keyword>
<dbReference type="InterPro" id="IPR001789">
    <property type="entry name" value="Sig_transdc_resp-reg_receiver"/>
</dbReference>
<evidence type="ECO:0000259" key="10">
    <source>
        <dbReference type="PROSITE" id="PS50110"/>
    </source>
</evidence>
<feature type="domain" description="HTH araC/xylS-type" evidence="9">
    <location>
        <begin position="426"/>
        <end position="524"/>
    </location>
</feature>
<evidence type="ECO:0000313" key="12">
    <source>
        <dbReference type="Proteomes" id="UP000632125"/>
    </source>
</evidence>
<keyword evidence="5" id="KW-0805">Transcription regulation</keyword>
<evidence type="ECO:0000259" key="9">
    <source>
        <dbReference type="PROSITE" id="PS01124"/>
    </source>
</evidence>
<evidence type="ECO:0000313" key="11">
    <source>
        <dbReference type="EMBL" id="MBD2868975.1"/>
    </source>
</evidence>
<dbReference type="AlphaFoldDB" id="A0A927CNS7"/>
<feature type="modified residue" description="4-aspartylphosphate" evidence="8">
    <location>
        <position position="57"/>
    </location>
</feature>
<protein>
    <submittedName>
        <fullName evidence="11">Response regulator</fullName>
    </submittedName>
</protein>
<sequence length="529" mass="60924">MKPIRVMIVDDEILAIDHLTNLIDWNELGFEIAAQALTANAALEQMETVQPKLIFMDIRMPVLNGLELSRRILSRYEGVKIVLCTSYRDFEYAKTALEIGVVGYWLKHETNKANLTELLIKLRSNLGKGEQQERFVFRQHLKEVMAGDEQPGESLKKLERNAKASGNRFLLLYMQSDTPFPVLDYDWPAARLPQPAEWEEICGNAEWRSLTWMECIATGKDKQIAFLSAATCTSEKQFHSETYSLASFLQNEAGARGYSISIMISSSFVQMDVLSKRCRELAEKSAYLMLFGKQAIQYAHDFIVPAFHLIEQWRARAKEIGTLLEGHNEDQLTGKLTECIRAAFVELRPERFHPEGLKLICRTFIRVLEQLRRMNGMPSYEDLFIRKEIEPNSWYSVNGIELWFLDEIDCIQSFSKASSPYSRKVQQAMSYIHEHYMDELTVELIGESLSVSGDYLRHLFKAEVGRTVTDYLTGVRIDKAKEMLKTGTYKTYEISERVGYRTGQYFSQVFKKWTGLTPQEYAERSGQGK</sequence>
<keyword evidence="2" id="KW-0963">Cytoplasm</keyword>
<dbReference type="SUPFAM" id="SSF46689">
    <property type="entry name" value="Homeodomain-like"/>
    <property type="match status" value="2"/>
</dbReference>
<dbReference type="CDD" id="cd17536">
    <property type="entry name" value="REC_YesN-like"/>
    <property type="match status" value="1"/>
</dbReference>
<comment type="caution">
    <text evidence="11">The sequence shown here is derived from an EMBL/GenBank/DDBJ whole genome shotgun (WGS) entry which is preliminary data.</text>
</comment>
<dbReference type="InterPro" id="IPR009057">
    <property type="entry name" value="Homeodomain-like_sf"/>
</dbReference>